<name>A0ABR2WXS8_9FUNG</name>
<keyword evidence="2" id="KW-1185">Reference proteome</keyword>
<evidence type="ECO:0000313" key="2">
    <source>
        <dbReference type="Proteomes" id="UP001479436"/>
    </source>
</evidence>
<accession>A0ABR2WXS8</accession>
<dbReference type="EMBL" id="JASJQH010000163">
    <property type="protein sequence ID" value="KAK9766348.1"/>
    <property type="molecule type" value="Genomic_DNA"/>
</dbReference>
<organism evidence="1 2">
    <name type="scientific">Basidiobolus ranarum</name>
    <dbReference type="NCBI Taxonomy" id="34480"/>
    <lineage>
        <taxon>Eukaryota</taxon>
        <taxon>Fungi</taxon>
        <taxon>Fungi incertae sedis</taxon>
        <taxon>Zoopagomycota</taxon>
        <taxon>Entomophthoromycotina</taxon>
        <taxon>Basidiobolomycetes</taxon>
        <taxon>Basidiobolales</taxon>
        <taxon>Basidiobolaceae</taxon>
        <taxon>Basidiobolus</taxon>
    </lineage>
</organism>
<evidence type="ECO:0000313" key="1">
    <source>
        <dbReference type="EMBL" id="KAK9766348.1"/>
    </source>
</evidence>
<sequence length="56" mass="6204">MNLIASGMTLARAVNRMPPRRMILSVLVVDYFKLAPKNMATATTKVAQNFGKSEYS</sequence>
<gene>
    <name evidence="1" type="ORF">K7432_004622</name>
</gene>
<protein>
    <submittedName>
        <fullName evidence="1">Uncharacterized protein</fullName>
    </submittedName>
</protein>
<proteinExistence type="predicted"/>
<dbReference type="Proteomes" id="UP001479436">
    <property type="component" value="Unassembled WGS sequence"/>
</dbReference>
<reference evidence="1 2" key="1">
    <citation type="submission" date="2023-04" db="EMBL/GenBank/DDBJ databases">
        <title>Genome of Basidiobolus ranarum AG-B5.</title>
        <authorList>
            <person name="Stajich J.E."/>
            <person name="Carter-House D."/>
            <person name="Gryganskyi A."/>
        </authorList>
    </citation>
    <scope>NUCLEOTIDE SEQUENCE [LARGE SCALE GENOMIC DNA]</scope>
    <source>
        <strain evidence="1 2">AG-B5</strain>
    </source>
</reference>
<comment type="caution">
    <text evidence="1">The sequence shown here is derived from an EMBL/GenBank/DDBJ whole genome shotgun (WGS) entry which is preliminary data.</text>
</comment>